<dbReference type="EMBL" id="DVHE01000046">
    <property type="protein sequence ID" value="HIR50703.1"/>
    <property type="molecule type" value="Genomic_DNA"/>
</dbReference>
<dbReference type="Pfam" id="PF09365">
    <property type="entry name" value="DUF2461"/>
    <property type="match status" value="1"/>
</dbReference>
<name>A0A9D1DHF6_9FIRM</name>
<protein>
    <submittedName>
        <fullName evidence="1">DUF2461 domain-containing protein</fullName>
    </submittedName>
</protein>
<evidence type="ECO:0000313" key="1">
    <source>
        <dbReference type="EMBL" id="HIR50703.1"/>
    </source>
</evidence>
<gene>
    <name evidence="1" type="ORF">IAA53_05380</name>
</gene>
<reference evidence="1" key="2">
    <citation type="journal article" date="2021" name="PeerJ">
        <title>Extensive microbial diversity within the chicken gut microbiome revealed by metagenomics and culture.</title>
        <authorList>
            <person name="Gilroy R."/>
            <person name="Ravi A."/>
            <person name="Getino M."/>
            <person name="Pursley I."/>
            <person name="Horton D.L."/>
            <person name="Alikhan N.F."/>
            <person name="Baker D."/>
            <person name="Gharbi K."/>
            <person name="Hall N."/>
            <person name="Watson M."/>
            <person name="Adriaenssens E.M."/>
            <person name="Foster-Nyarko E."/>
            <person name="Jarju S."/>
            <person name="Secka A."/>
            <person name="Antonio M."/>
            <person name="Oren A."/>
            <person name="Chaudhuri R.R."/>
            <person name="La Ragione R."/>
            <person name="Hildebrand F."/>
            <person name="Pallen M.J."/>
        </authorList>
    </citation>
    <scope>NUCLEOTIDE SEQUENCE</scope>
    <source>
        <strain evidence="1">ChiBcec15-4380</strain>
    </source>
</reference>
<proteinExistence type="predicted"/>
<comment type="caution">
    <text evidence="1">The sequence shown here is derived from an EMBL/GenBank/DDBJ whole genome shotgun (WGS) entry which is preliminary data.</text>
</comment>
<reference evidence="1" key="1">
    <citation type="submission" date="2020-10" db="EMBL/GenBank/DDBJ databases">
        <authorList>
            <person name="Gilroy R."/>
        </authorList>
    </citation>
    <scope>NUCLEOTIDE SEQUENCE</scope>
    <source>
        <strain evidence="1">ChiBcec15-4380</strain>
    </source>
</reference>
<organism evidence="1 2">
    <name type="scientific">Candidatus Avoscillospira avicola</name>
    <dbReference type="NCBI Taxonomy" id="2840706"/>
    <lineage>
        <taxon>Bacteria</taxon>
        <taxon>Bacillati</taxon>
        <taxon>Bacillota</taxon>
        <taxon>Clostridia</taxon>
        <taxon>Eubacteriales</taxon>
        <taxon>Oscillospiraceae</taxon>
        <taxon>Oscillospiraceae incertae sedis</taxon>
        <taxon>Candidatus Avoscillospira</taxon>
    </lineage>
</organism>
<dbReference type="PANTHER" id="PTHR36452:SF1">
    <property type="entry name" value="DUF2461 DOMAIN-CONTAINING PROTEIN"/>
    <property type="match status" value="1"/>
</dbReference>
<dbReference type="InterPro" id="IPR012808">
    <property type="entry name" value="CHP02453"/>
</dbReference>
<dbReference type="PANTHER" id="PTHR36452">
    <property type="entry name" value="CHROMOSOME 12, WHOLE GENOME SHOTGUN SEQUENCE"/>
    <property type="match status" value="1"/>
</dbReference>
<dbReference type="AlphaFoldDB" id="A0A9D1DHF6"/>
<evidence type="ECO:0000313" key="2">
    <source>
        <dbReference type="Proteomes" id="UP000824239"/>
    </source>
</evidence>
<sequence length="214" mass="25348">MFQGFSPETVDFLWGIRLNNNRAWFLEHKAQYEETLYQPMKALSRQIFEAFSQVPNMAYKLSRIYRDARLHPPTPYKESLWLSMRPDGLPWSEQPTLYFEIRPEAYSYGFVLWRPKTPALTRYRAMLLDRPDEFLELKARLERETGLTLTGEPFRRKLSCPNPAVEPYYPLRGLMMDVDRAPDELLFSPELAGQVIETLKALYPLYEYCLEFTI</sequence>
<dbReference type="Proteomes" id="UP000824239">
    <property type="component" value="Unassembled WGS sequence"/>
</dbReference>
<accession>A0A9D1DHF6</accession>